<evidence type="ECO:0000313" key="10">
    <source>
        <dbReference type="EMBL" id="GAH78892.1"/>
    </source>
</evidence>
<dbReference type="EC" id="2.7.7.7" evidence="2"/>
<evidence type="ECO:0000256" key="2">
    <source>
        <dbReference type="ARBA" id="ARBA00012417"/>
    </source>
</evidence>
<organism evidence="10">
    <name type="scientific">marine sediment metagenome</name>
    <dbReference type="NCBI Taxonomy" id="412755"/>
    <lineage>
        <taxon>unclassified sequences</taxon>
        <taxon>metagenomes</taxon>
        <taxon>ecological metagenomes</taxon>
    </lineage>
</organism>
<dbReference type="AlphaFoldDB" id="X1IB20"/>
<dbReference type="PANTHER" id="PTHR33568:SF3">
    <property type="entry name" value="DNA-DIRECTED DNA POLYMERASE"/>
    <property type="match status" value="1"/>
</dbReference>
<dbReference type="EMBL" id="BARU01037918">
    <property type="protein sequence ID" value="GAH78892.1"/>
    <property type="molecule type" value="Genomic_DNA"/>
</dbReference>
<evidence type="ECO:0000256" key="4">
    <source>
        <dbReference type="ARBA" id="ARBA00022695"/>
    </source>
</evidence>
<name>X1IB20_9ZZZZ</name>
<sequence length="247" mass="28546">GEFDGAWCHNELRYALDRGYDILSIDWQLCTKETVNPLRGYVRDLYDRKVTAQRSGDPSFFIYKLLLNSIYGKFGQKSGDSFTKMVRIDLIEDFIEKVGVDIVEWQGESYVVSPVCGKRQPPYVIVMWAAYITAEARVKEYELMQRFGSDVAYCDTDCAIGPTVLGVSDGLGELGLERGPVTFEIRAPKYYRWSANGHDWRYKKAGIRSQFQRDFWETGAVSYYRPTKIGESMKANMRMSHWIRQLK</sequence>
<keyword evidence="6" id="KW-0239">DNA-directed DNA polymerase</keyword>
<protein>
    <recommendedName>
        <fullName evidence="2">DNA-directed DNA polymerase</fullName>
        <ecNumber evidence="2">2.7.7.7</ecNumber>
    </recommendedName>
</protein>
<accession>X1IB20</accession>
<dbReference type="SUPFAM" id="SSF56672">
    <property type="entry name" value="DNA/RNA polymerases"/>
    <property type="match status" value="1"/>
</dbReference>
<keyword evidence="5" id="KW-0235">DNA replication</keyword>
<evidence type="ECO:0000256" key="5">
    <source>
        <dbReference type="ARBA" id="ARBA00022705"/>
    </source>
</evidence>
<comment type="catalytic activity">
    <reaction evidence="8">
        <text>DNA(n) + a 2'-deoxyribonucleoside 5'-triphosphate = DNA(n+1) + diphosphate</text>
        <dbReference type="Rhea" id="RHEA:22508"/>
        <dbReference type="Rhea" id="RHEA-COMP:17339"/>
        <dbReference type="Rhea" id="RHEA-COMP:17340"/>
        <dbReference type="ChEBI" id="CHEBI:33019"/>
        <dbReference type="ChEBI" id="CHEBI:61560"/>
        <dbReference type="ChEBI" id="CHEBI:173112"/>
        <dbReference type="EC" id="2.7.7.7"/>
    </reaction>
</comment>
<dbReference type="Gene3D" id="3.90.1600.10">
    <property type="entry name" value="Palm domain of DNA polymerase"/>
    <property type="match status" value="1"/>
</dbReference>
<comment type="caution">
    <text evidence="10">The sequence shown here is derived from an EMBL/GenBank/DDBJ whole genome shotgun (WGS) entry which is preliminary data.</text>
</comment>
<evidence type="ECO:0000256" key="8">
    <source>
        <dbReference type="ARBA" id="ARBA00049244"/>
    </source>
</evidence>
<dbReference type="InterPro" id="IPR023211">
    <property type="entry name" value="DNA_pol_palm_dom_sf"/>
</dbReference>
<dbReference type="InterPro" id="IPR043502">
    <property type="entry name" value="DNA/RNA_pol_sf"/>
</dbReference>
<feature type="non-terminal residue" evidence="10">
    <location>
        <position position="247"/>
    </location>
</feature>
<evidence type="ECO:0000256" key="3">
    <source>
        <dbReference type="ARBA" id="ARBA00022679"/>
    </source>
</evidence>
<dbReference type="Pfam" id="PF03175">
    <property type="entry name" value="DNA_pol_B_2"/>
    <property type="match status" value="1"/>
</dbReference>
<dbReference type="GO" id="GO:0003887">
    <property type="term" value="F:DNA-directed DNA polymerase activity"/>
    <property type="evidence" value="ECO:0007669"/>
    <property type="project" value="UniProtKB-KW"/>
</dbReference>
<dbReference type="GO" id="GO:0003677">
    <property type="term" value="F:DNA binding"/>
    <property type="evidence" value="ECO:0007669"/>
    <property type="project" value="UniProtKB-KW"/>
</dbReference>
<dbReference type="GO" id="GO:0006260">
    <property type="term" value="P:DNA replication"/>
    <property type="evidence" value="ECO:0007669"/>
    <property type="project" value="UniProtKB-KW"/>
</dbReference>
<feature type="non-terminal residue" evidence="10">
    <location>
        <position position="1"/>
    </location>
</feature>
<keyword evidence="4" id="KW-0548">Nucleotidyltransferase</keyword>
<evidence type="ECO:0000256" key="7">
    <source>
        <dbReference type="ARBA" id="ARBA00023125"/>
    </source>
</evidence>
<evidence type="ECO:0000256" key="6">
    <source>
        <dbReference type="ARBA" id="ARBA00022932"/>
    </source>
</evidence>
<evidence type="ECO:0000256" key="1">
    <source>
        <dbReference type="ARBA" id="ARBA00005755"/>
    </source>
</evidence>
<proteinExistence type="inferred from homology"/>
<comment type="similarity">
    <text evidence="1">Belongs to the DNA polymerase type-B family.</text>
</comment>
<gene>
    <name evidence="10" type="ORF">S03H2_59001</name>
</gene>
<evidence type="ECO:0000259" key="9">
    <source>
        <dbReference type="Pfam" id="PF03175"/>
    </source>
</evidence>
<dbReference type="GO" id="GO:0000166">
    <property type="term" value="F:nucleotide binding"/>
    <property type="evidence" value="ECO:0007669"/>
    <property type="project" value="InterPro"/>
</dbReference>
<reference evidence="10" key="1">
    <citation type="journal article" date="2014" name="Front. Microbiol.">
        <title>High frequency of phylogenetically diverse reductive dehalogenase-homologous genes in deep subseafloor sedimentary metagenomes.</title>
        <authorList>
            <person name="Kawai M."/>
            <person name="Futagami T."/>
            <person name="Toyoda A."/>
            <person name="Takaki Y."/>
            <person name="Nishi S."/>
            <person name="Hori S."/>
            <person name="Arai W."/>
            <person name="Tsubouchi T."/>
            <person name="Morono Y."/>
            <person name="Uchiyama I."/>
            <person name="Ito T."/>
            <person name="Fujiyama A."/>
            <person name="Inagaki F."/>
            <person name="Takami H."/>
        </authorList>
    </citation>
    <scope>NUCLEOTIDE SEQUENCE</scope>
    <source>
        <strain evidence="10">Expedition CK06-06</strain>
    </source>
</reference>
<feature type="domain" description="DNA-directed DNA polymerase family B mitochondria/virus" evidence="9">
    <location>
        <begin position="1"/>
        <end position="88"/>
    </location>
</feature>
<keyword evidence="7" id="KW-0238">DNA-binding</keyword>
<dbReference type="InterPro" id="IPR004868">
    <property type="entry name" value="DNA-dir_DNA_pol_B_mt/vir"/>
</dbReference>
<keyword evidence="3" id="KW-0808">Transferase</keyword>
<dbReference type="PANTHER" id="PTHR33568">
    <property type="entry name" value="DNA POLYMERASE"/>
    <property type="match status" value="1"/>
</dbReference>